<evidence type="ECO:0000313" key="1">
    <source>
        <dbReference type="EnsemblMetazoa" id="GAUT019696-PA"/>
    </source>
</evidence>
<dbReference type="AlphaFoldDB" id="A0A1A9UYD0"/>
<keyword evidence="2" id="KW-1185">Reference proteome</keyword>
<sequence length="128" mass="14479">MECPRQKYTEQFKRFQSKKAAPIYLRCVNNKTKTSSVLYLSICQSAHCILKGCGKRSTKYHLNLTLTNLNVTVEEVATIVTTIEIGLRLTAIQVAQEINLNSILLRLIIQSYNMLSNNTISTFSLHLA</sequence>
<protein>
    <submittedName>
        <fullName evidence="1">Uncharacterized protein</fullName>
    </submittedName>
</protein>
<name>A0A1A9UYD0_GLOAU</name>
<accession>A0A1A9UYD0</accession>
<proteinExistence type="predicted"/>
<dbReference type="EnsemblMetazoa" id="GAUT019696-RA">
    <property type="protein sequence ID" value="GAUT019696-PA"/>
    <property type="gene ID" value="GAUT019696"/>
</dbReference>
<organism evidence="1 2">
    <name type="scientific">Glossina austeni</name>
    <name type="common">Savannah tsetse fly</name>
    <dbReference type="NCBI Taxonomy" id="7395"/>
    <lineage>
        <taxon>Eukaryota</taxon>
        <taxon>Metazoa</taxon>
        <taxon>Ecdysozoa</taxon>
        <taxon>Arthropoda</taxon>
        <taxon>Hexapoda</taxon>
        <taxon>Insecta</taxon>
        <taxon>Pterygota</taxon>
        <taxon>Neoptera</taxon>
        <taxon>Endopterygota</taxon>
        <taxon>Diptera</taxon>
        <taxon>Brachycera</taxon>
        <taxon>Muscomorpha</taxon>
        <taxon>Hippoboscoidea</taxon>
        <taxon>Glossinidae</taxon>
        <taxon>Glossina</taxon>
    </lineage>
</organism>
<evidence type="ECO:0000313" key="2">
    <source>
        <dbReference type="Proteomes" id="UP000078200"/>
    </source>
</evidence>
<reference evidence="1" key="1">
    <citation type="submission" date="2020-05" db="UniProtKB">
        <authorList>
            <consortium name="EnsemblMetazoa"/>
        </authorList>
    </citation>
    <scope>IDENTIFICATION</scope>
    <source>
        <strain evidence="1">TTRI</strain>
    </source>
</reference>
<dbReference type="Proteomes" id="UP000078200">
    <property type="component" value="Unassembled WGS sequence"/>
</dbReference>
<dbReference type="VEuPathDB" id="VectorBase:GAUT019696"/>